<protein>
    <submittedName>
        <fullName evidence="5">ATP-dependent DNA ligase</fullName>
    </submittedName>
</protein>
<comment type="similarity">
    <text evidence="1">Belongs to the ATP-dependent DNA ligase family.</text>
</comment>
<feature type="domain" description="ATP-dependent DNA ligase family profile" evidence="4">
    <location>
        <begin position="101"/>
        <end position="231"/>
    </location>
</feature>
<dbReference type="InterPro" id="IPR012340">
    <property type="entry name" value="NA-bd_OB-fold"/>
</dbReference>
<dbReference type="GO" id="GO:0006281">
    <property type="term" value="P:DNA repair"/>
    <property type="evidence" value="ECO:0007669"/>
    <property type="project" value="InterPro"/>
</dbReference>
<evidence type="ECO:0000256" key="2">
    <source>
        <dbReference type="ARBA" id="ARBA00022598"/>
    </source>
</evidence>
<dbReference type="AlphaFoldDB" id="A0A934K4G0"/>
<dbReference type="RefSeq" id="WP_338203473.1">
    <property type="nucleotide sequence ID" value="NZ_JAEKNR010000176.1"/>
</dbReference>
<dbReference type="InterPro" id="IPR012310">
    <property type="entry name" value="DNA_ligase_ATP-dep_cent"/>
</dbReference>
<keyword evidence="6" id="KW-1185">Reference proteome</keyword>
<keyword evidence="2 5" id="KW-0436">Ligase</keyword>
<dbReference type="Pfam" id="PF01068">
    <property type="entry name" value="DNA_ligase_A_M"/>
    <property type="match status" value="1"/>
</dbReference>
<dbReference type="PROSITE" id="PS50160">
    <property type="entry name" value="DNA_LIGASE_A3"/>
    <property type="match status" value="1"/>
</dbReference>
<accession>A0A934K4G0</accession>
<dbReference type="PANTHER" id="PTHR45674">
    <property type="entry name" value="DNA LIGASE 1/3 FAMILY MEMBER"/>
    <property type="match status" value="1"/>
</dbReference>
<evidence type="ECO:0000256" key="1">
    <source>
        <dbReference type="ARBA" id="ARBA00007572"/>
    </source>
</evidence>
<dbReference type="PANTHER" id="PTHR45674:SF4">
    <property type="entry name" value="DNA LIGASE 1"/>
    <property type="match status" value="1"/>
</dbReference>
<comment type="catalytic activity">
    <reaction evidence="3">
        <text>ATP + (deoxyribonucleotide)n-3'-hydroxyl + 5'-phospho-(deoxyribonucleotide)m = (deoxyribonucleotide)n+m + AMP + diphosphate.</text>
        <dbReference type="EC" id="6.5.1.1"/>
    </reaction>
</comment>
<dbReference type="InterPro" id="IPR050191">
    <property type="entry name" value="ATP-dep_DNA_ligase"/>
</dbReference>
<evidence type="ECO:0000259" key="4">
    <source>
        <dbReference type="PROSITE" id="PS50160"/>
    </source>
</evidence>
<name>A0A934K4G0_9BACT</name>
<dbReference type="Gene3D" id="3.30.1490.70">
    <property type="match status" value="1"/>
</dbReference>
<evidence type="ECO:0000313" key="6">
    <source>
        <dbReference type="Proteomes" id="UP000612893"/>
    </source>
</evidence>
<dbReference type="EMBL" id="JAEKNR010000176">
    <property type="protein sequence ID" value="MBJ7599844.1"/>
    <property type="molecule type" value="Genomic_DNA"/>
</dbReference>
<dbReference type="GO" id="GO:0003910">
    <property type="term" value="F:DNA ligase (ATP) activity"/>
    <property type="evidence" value="ECO:0007669"/>
    <property type="project" value="UniProtKB-EC"/>
</dbReference>
<dbReference type="Proteomes" id="UP000612893">
    <property type="component" value="Unassembled WGS sequence"/>
</dbReference>
<dbReference type="SUPFAM" id="SSF56091">
    <property type="entry name" value="DNA ligase/mRNA capping enzyme, catalytic domain"/>
    <property type="match status" value="1"/>
</dbReference>
<evidence type="ECO:0000313" key="5">
    <source>
        <dbReference type="EMBL" id="MBJ7599844.1"/>
    </source>
</evidence>
<sequence length="322" mass="36052">MDLEPQLSQLSRDLPSGPGWVYEPKWDGFRALLADLPERGTRLLSRRGNELGPHYPELLALGPRLRPGAVLDGEIVAFVEGGLDFGALQYRLSMRDRKAWEAAATRPVSFVAFDVLQLAGDDLTARPFSERRRMLEDLVARLGAQPLLHVTPQTDDRELALRWLRGHLSAGIEGVVAKRALDRYRPGERAWVKVKGERTVDAVVCGYIGSLAQPRLVLGLFSADGDLYGFGSTYPLREREAGPLRTIEPLGRKSQRPIMHRWQSESFEGWTELPPQLVVEVAVTHVDHGRLRHGAHFRRWRFDREARSCTGEQLLGGGAGDE</sequence>
<evidence type="ECO:0000256" key="3">
    <source>
        <dbReference type="ARBA" id="ARBA00034003"/>
    </source>
</evidence>
<dbReference type="Gene3D" id="2.40.50.140">
    <property type="entry name" value="Nucleic acid-binding proteins"/>
    <property type="match status" value="1"/>
</dbReference>
<organism evidence="5 6">
    <name type="scientific">Candidatus Nephthysia bennettiae</name>
    <dbReference type="NCBI Taxonomy" id="3127016"/>
    <lineage>
        <taxon>Bacteria</taxon>
        <taxon>Bacillati</taxon>
        <taxon>Candidatus Dormiibacterota</taxon>
        <taxon>Candidatus Dormibacteria</taxon>
        <taxon>Candidatus Dormibacterales</taxon>
        <taxon>Candidatus Dormibacteraceae</taxon>
        <taxon>Candidatus Nephthysia</taxon>
    </lineage>
</organism>
<gene>
    <name evidence="5" type="ORF">JF922_17425</name>
</gene>
<proteinExistence type="inferred from homology"/>
<dbReference type="CDD" id="cd07905">
    <property type="entry name" value="Adenylation_DNA_ligase_LigC"/>
    <property type="match status" value="1"/>
</dbReference>
<dbReference type="Gene3D" id="3.30.470.30">
    <property type="entry name" value="DNA ligase/mRNA capping enzyme"/>
    <property type="match status" value="1"/>
</dbReference>
<comment type="caution">
    <text evidence="5">The sequence shown here is derived from an EMBL/GenBank/DDBJ whole genome shotgun (WGS) entry which is preliminary data.</text>
</comment>
<dbReference type="GO" id="GO:0005524">
    <property type="term" value="F:ATP binding"/>
    <property type="evidence" value="ECO:0007669"/>
    <property type="project" value="InterPro"/>
</dbReference>
<dbReference type="GO" id="GO:0006310">
    <property type="term" value="P:DNA recombination"/>
    <property type="evidence" value="ECO:0007669"/>
    <property type="project" value="InterPro"/>
</dbReference>
<dbReference type="InterPro" id="IPR044119">
    <property type="entry name" value="Adenylation_LigC-like"/>
</dbReference>
<reference evidence="5" key="1">
    <citation type="submission" date="2020-10" db="EMBL/GenBank/DDBJ databases">
        <title>Ca. Dormibacterota MAGs.</title>
        <authorList>
            <person name="Montgomery K."/>
        </authorList>
    </citation>
    <scope>NUCLEOTIDE SEQUENCE [LARGE SCALE GENOMIC DNA]</scope>
    <source>
        <strain evidence="5">SC8812_S17_10</strain>
    </source>
</reference>